<keyword evidence="5" id="KW-1185">Reference proteome</keyword>
<keyword evidence="2 3" id="KW-0472">Membrane</keyword>
<reference evidence="4 5" key="1">
    <citation type="submission" date="2020-08" db="EMBL/GenBank/DDBJ databases">
        <title>Cohnella phylogeny.</title>
        <authorList>
            <person name="Dunlap C."/>
        </authorList>
    </citation>
    <scope>NUCLEOTIDE SEQUENCE [LARGE SCALE GENOMIC DNA]</scope>
    <source>
        <strain evidence="4 5">DSM 25241</strain>
    </source>
</reference>
<comment type="caution">
    <text evidence="4">The sequence shown here is derived from an EMBL/GenBank/DDBJ whole genome shotgun (WGS) entry which is preliminary data.</text>
</comment>
<keyword evidence="3" id="KW-0812">Transmembrane</keyword>
<sequence length="443" mass="48579">MADWIEELSRRFKDDIDWLDERDDLLGETVRLLGFGSLVDLAETKSAVWKFAASTPGDGLSEKRLLGFESSANDSKEAVQAVLDGKLLVVPEKENGICWVLTPVARMLERPVSSPNLENVIRGPASAFTENVDTNIGIARQFLRSAMLKVDVVRTGRDSPTRVAILYMAGRADPDFVRKLDENLRTNKIEDVSTLQGLIAALGYPKRSLITKLNSTELPSEAACMLRKGKVILFVDRMPYALIMPTLLWDLFALESDQNFPVYIMYGIRAIRVIGALMTILLPALYVALVAINPEALRIQLALSVAQSREGVPYPAFLETLTMLLVLELILEGSIRLPKSVGPTITMVGGIILGQAVVSAKLVSNLLIIVLAATTIANSTIAGFQNSYAIRVLKYVTLVLSAIFGIIGIFAGFLAICGYLASQSTYGVNYLQFPGWKDEVRHE</sequence>
<dbReference type="InterPro" id="IPR050768">
    <property type="entry name" value="UPF0353/GerABKA_families"/>
</dbReference>
<dbReference type="GO" id="GO:0016020">
    <property type="term" value="C:membrane"/>
    <property type="evidence" value="ECO:0007669"/>
    <property type="project" value="InterPro"/>
</dbReference>
<evidence type="ECO:0000313" key="5">
    <source>
        <dbReference type="Proteomes" id="UP000535838"/>
    </source>
</evidence>
<organism evidence="4 5">
    <name type="scientific">Cohnella thailandensis</name>
    <dbReference type="NCBI Taxonomy" id="557557"/>
    <lineage>
        <taxon>Bacteria</taxon>
        <taxon>Bacillati</taxon>
        <taxon>Bacillota</taxon>
        <taxon>Bacilli</taxon>
        <taxon>Bacillales</taxon>
        <taxon>Paenibacillaceae</taxon>
        <taxon>Cohnella</taxon>
    </lineage>
</organism>
<dbReference type="EMBL" id="JACJVQ010000013">
    <property type="protein sequence ID" value="MBB6635603.1"/>
    <property type="molecule type" value="Genomic_DNA"/>
</dbReference>
<dbReference type="PANTHER" id="PTHR22550:SF5">
    <property type="entry name" value="LEUCINE ZIPPER PROTEIN 4"/>
    <property type="match status" value="1"/>
</dbReference>
<proteinExistence type="inferred from homology"/>
<evidence type="ECO:0000256" key="2">
    <source>
        <dbReference type="ARBA" id="ARBA00023136"/>
    </source>
</evidence>
<name>A0A841STF3_9BACL</name>
<gene>
    <name evidence="4" type="ORF">H7B67_15895</name>
</gene>
<evidence type="ECO:0000313" key="4">
    <source>
        <dbReference type="EMBL" id="MBB6635603.1"/>
    </source>
</evidence>
<dbReference type="RefSeq" id="WP_185120816.1">
    <property type="nucleotide sequence ID" value="NZ_JACJVQ010000013.1"/>
</dbReference>
<evidence type="ECO:0000256" key="1">
    <source>
        <dbReference type="ARBA" id="ARBA00005278"/>
    </source>
</evidence>
<dbReference type="Proteomes" id="UP000535838">
    <property type="component" value="Unassembled WGS sequence"/>
</dbReference>
<dbReference type="PIRSF" id="PIRSF005690">
    <property type="entry name" value="GerBA"/>
    <property type="match status" value="1"/>
</dbReference>
<dbReference type="AlphaFoldDB" id="A0A841STF3"/>
<comment type="similarity">
    <text evidence="1">Belongs to the GerABKA family.</text>
</comment>
<dbReference type="PANTHER" id="PTHR22550">
    <property type="entry name" value="SPORE GERMINATION PROTEIN"/>
    <property type="match status" value="1"/>
</dbReference>
<dbReference type="InterPro" id="IPR004995">
    <property type="entry name" value="Spore_Ger"/>
</dbReference>
<accession>A0A841STF3</accession>
<keyword evidence="3" id="KW-1133">Transmembrane helix</keyword>
<dbReference type="GO" id="GO:0009847">
    <property type="term" value="P:spore germination"/>
    <property type="evidence" value="ECO:0007669"/>
    <property type="project" value="InterPro"/>
</dbReference>
<feature type="transmembrane region" description="Helical" evidence="3">
    <location>
        <begin position="273"/>
        <end position="292"/>
    </location>
</feature>
<dbReference type="Pfam" id="PF03323">
    <property type="entry name" value="GerA"/>
    <property type="match status" value="1"/>
</dbReference>
<evidence type="ECO:0000256" key="3">
    <source>
        <dbReference type="SAM" id="Phobius"/>
    </source>
</evidence>
<feature type="transmembrane region" description="Helical" evidence="3">
    <location>
        <begin position="396"/>
        <end position="421"/>
    </location>
</feature>
<feature type="transmembrane region" description="Helical" evidence="3">
    <location>
        <begin position="366"/>
        <end position="384"/>
    </location>
</feature>
<protein>
    <submittedName>
        <fullName evidence="4">Spore germination protein</fullName>
    </submittedName>
</protein>